<organism evidence="1 2">
    <name type="scientific">Sphingomonas suaedae</name>
    <dbReference type="NCBI Taxonomy" id="2599297"/>
    <lineage>
        <taxon>Bacteria</taxon>
        <taxon>Pseudomonadati</taxon>
        <taxon>Pseudomonadota</taxon>
        <taxon>Alphaproteobacteria</taxon>
        <taxon>Sphingomonadales</taxon>
        <taxon>Sphingomonadaceae</taxon>
        <taxon>Sphingomonas</taxon>
    </lineage>
</organism>
<name>A0A518RES8_9SPHN</name>
<proteinExistence type="predicted"/>
<dbReference type="AlphaFoldDB" id="A0A518RES8"/>
<keyword evidence="2" id="KW-1185">Reference proteome</keyword>
<dbReference type="Proteomes" id="UP000318055">
    <property type="component" value="Chromosome"/>
</dbReference>
<dbReference type="OrthoDB" id="7473760at2"/>
<gene>
    <name evidence="1" type="ORF">FPZ54_08005</name>
</gene>
<dbReference type="RefSeq" id="WP_145846271.1">
    <property type="nucleotide sequence ID" value="NZ_CP042239.1"/>
</dbReference>
<accession>A0A518RES8</accession>
<dbReference type="KEGG" id="ssua:FPZ54_08005"/>
<dbReference type="EMBL" id="CP042239">
    <property type="protein sequence ID" value="QDX25972.1"/>
    <property type="molecule type" value="Genomic_DNA"/>
</dbReference>
<evidence type="ECO:0000313" key="1">
    <source>
        <dbReference type="EMBL" id="QDX25972.1"/>
    </source>
</evidence>
<evidence type="ECO:0000313" key="2">
    <source>
        <dbReference type="Proteomes" id="UP000318055"/>
    </source>
</evidence>
<sequence>MSHGPDVGVLLERALLHKAAAAGVDLAIVEASWTRWASATFTGARHDLALAASSSHTLDAWLAGLPEAEFALRGHLVADLAVDSRMRVGERLELRIGVLTVEEG</sequence>
<reference evidence="1 2" key="1">
    <citation type="submission" date="2019-07" db="EMBL/GenBank/DDBJ databases">
        <title>Sphingomonas alkalisoli sp. nov., isolated from rhizosphere soil of Suaedae salsa.</title>
        <authorList>
            <person name="Zhang H."/>
            <person name="Xu L."/>
            <person name="Zhang J.-X."/>
            <person name="Sun J.-Q."/>
        </authorList>
    </citation>
    <scope>NUCLEOTIDE SEQUENCE [LARGE SCALE GENOMIC DNA]</scope>
    <source>
        <strain evidence="1 2">XS-10</strain>
    </source>
</reference>
<protein>
    <submittedName>
        <fullName evidence="1">Uncharacterized protein</fullName>
    </submittedName>
</protein>